<reference evidence="1" key="1">
    <citation type="journal article" date="2021" name="New Phytol.">
        <title>Evolutionary innovations through gain and loss of genes in the ectomycorrhizal Boletales.</title>
        <authorList>
            <person name="Wu G."/>
            <person name="Miyauchi S."/>
            <person name="Morin E."/>
            <person name="Kuo A."/>
            <person name="Drula E."/>
            <person name="Varga T."/>
            <person name="Kohler A."/>
            <person name="Feng B."/>
            <person name="Cao Y."/>
            <person name="Lipzen A."/>
            <person name="Daum C."/>
            <person name="Hundley H."/>
            <person name="Pangilinan J."/>
            <person name="Johnson J."/>
            <person name="Barry K."/>
            <person name="LaButti K."/>
            <person name="Ng V."/>
            <person name="Ahrendt S."/>
            <person name="Min B."/>
            <person name="Choi I.G."/>
            <person name="Park H."/>
            <person name="Plett J.M."/>
            <person name="Magnuson J."/>
            <person name="Spatafora J.W."/>
            <person name="Nagy L.G."/>
            <person name="Henrissat B."/>
            <person name="Grigoriev I.V."/>
            <person name="Yang Z.L."/>
            <person name="Xu J."/>
            <person name="Martin F.M."/>
        </authorList>
    </citation>
    <scope>NUCLEOTIDE SEQUENCE</scope>
    <source>
        <strain evidence="1">KUC20120723A-06</strain>
    </source>
</reference>
<proteinExistence type="predicted"/>
<evidence type="ECO:0000313" key="1">
    <source>
        <dbReference type="EMBL" id="KAH7921575.1"/>
    </source>
</evidence>
<dbReference type="EMBL" id="MU266520">
    <property type="protein sequence ID" value="KAH7921575.1"/>
    <property type="molecule type" value="Genomic_DNA"/>
</dbReference>
<name>A0ACB8B7Q0_9AGAM</name>
<sequence>MTSNMQLSSELEPSNKVEPDQLKVYKPLGWLRRVTLVLTRWGIETHGIAPIPAEARVDTRWYQMFFVWFSANMNILTFSTGTVGPAFFALGVREAIIIVLIVDVISCLVPSFFAVYGPKIGTRAMVQSRFSFGYYGASIPSAFNAFSMQGFLILNVIIGGQTLASVSSHINDTLGIVIVSVISLAVTFCGYRIIHWYELVAWIPSVIAFIAMLAIGYPQLHANQSVSVPPPTTADVVSFASTVISSVLSWCTLTPDYGVYHSPTASSARIFIYTWLGLFTSSFTGHTLGIAFAAAAPAIPAWNAGFDESSSVGGLFAAVLEPVGGFGKFLTALVALSIPSACAPSMYSFSTSFMAVHPWFSAVPRWVYVLVSEGVLIPVAIIGAKKFYATFVDILSMIGYWSTCFAAIVIVDHIVCRRASFTEAAYPITTWASPALLPRSAPGVLAFFCGCGALIPFMSQVWYIGPIARMGTGDLGVYVGFIVSGIVYGVLRGGEMWWDRRSERAEGKLSEIEEGAEFQRSSEKGGPNHSINV</sequence>
<comment type="caution">
    <text evidence="1">The sequence shown here is derived from an EMBL/GenBank/DDBJ whole genome shotgun (WGS) entry which is preliminary data.</text>
</comment>
<keyword evidence="2" id="KW-1185">Reference proteome</keyword>
<accession>A0ACB8B7Q0</accession>
<gene>
    <name evidence="1" type="ORF">BV22DRAFT_1072086</name>
</gene>
<evidence type="ECO:0000313" key="2">
    <source>
        <dbReference type="Proteomes" id="UP000790709"/>
    </source>
</evidence>
<protein>
    <submittedName>
        <fullName evidence="1">Cytosine-purine permease</fullName>
    </submittedName>
</protein>
<organism evidence="1 2">
    <name type="scientific">Leucogyrophana mollusca</name>
    <dbReference type="NCBI Taxonomy" id="85980"/>
    <lineage>
        <taxon>Eukaryota</taxon>
        <taxon>Fungi</taxon>
        <taxon>Dikarya</taxon>
        <taxon>Basidiomycota</taxon>
        <taxon>Agaricomycotina</taxon>
        <taxon>Agaricomycetes</taxon>
        <taxon>Agaricomycetidae</taxon>
        <taxon>Boletales</taxon>
        <taxon>Boletales incertae sedis</taxon>
        <taxon>Leucogyrophana</taxon>
    </lineage>
</organism>
<dbReference type="Proteomes" id="UP000790709">
    <property type="component" value="Unassembled WGS sequence"/>
</dbReference>